<evidence type="ECO:0000313" key="10">
    <source>
        <dbReference type="EMBL" id="MBJ6727453.1"/>
    </source>
</evidence>
<dbReference type="NCBIfam" id="NF012200">
    <property type="entry name" value="choice_anch_D"/>
    <property type="match status" value="4"/>
</dbReference>
<dbReference type="InterPro" id="IPR049886">
    <property type="entry name" value="CFI_box_CTERM_dom"/>
</dbReference>
<organism evidence="10 11">
    <name type="scientific">Geomesophilobacter sediminis</name>
    <dbReference type="NCBI Taxonomy" id="2798584"/>
    <lineage>
        <taxon>Bacteria</taxon>
        <taxon>Pseudomonadati</taxon>
        <taxon>Thermodesulfobacteriota</taxon>
        <taxon>Desulfuromonadia</taxon>
        <taxon>Geobacterales</taxon>
        <taxon>Geobacteraceae</taxon>
        <taxon>Geomesophilobacter</taxon>
    </lineage>
</organism>
<gene>
    <name evidence="10" type="ORF">JFN93_22290</name>
</gene>
<evidence type="ECO:0000256" key="1">
    <source>
        <dbReference type="ARBA" id="ARBA00004138"/>
    </source>
</evidence>
<feature type="domain" description="HYDIN/VesB/CFA65-like Ig-like" evidence="9">
    <location>
        <begin position="763"/>
        <end position="854"/>
    </location>
</feature>
<dbReference type="InterPro" id="IPR053784">
    <property type="entry name" value="Choice_anch_U_dom"/>
</dbReference>
<reference evidence="10" key="1">
    <citation type="submission" date="2020-12" db="EMBL/GenBank/DDBJ databases">
        <title>Geomonas sp. Red875, isolated from river sediment.</title>
        <authorList>
            <person name="Xu Z."/>
            <person name="Zhang Z."/>
            <person name="Masuda Y."/>
            <person name="Itoh H."/>
            <person name="Senoo K."/>
        </authorList>
    </citation>
    <scope>NUCLEOTIDE SEQUENCE</scope>
    <source>
        <strain evidence="10">Red875</strain>
    </source>
</reference>
<proteinExistence type="predicted"/>
<dbReference type="GO" id="GO:0016020">
    <property type="term" value="C:membrane"/>
    <property type="evidence" value="ECO:0007669"/>
    <property type="project" value="InterPro"/>
</dbReference>
<keyword evidence="6" id="KW-0472">Membrane</keyword>
<name>A0A8J7M2J7_9BACT</name>
<feature type="chain" id="PRO_5035213669" evidence="7">
    <location>
        <begin position="21"/>
        <end position="1809"/>
    </location>
</feature>
<evidence type="ECO:0000259" key="9">
    <source>
        <dbReference type="Pfam" id="PF22544"/>
    </source>
</evidence>
<accession>A0A8J7M2J7</accession>
<dbReference type="InterPro" id="IPR053879">
    <property type="entry name" value="HYDIN_VesB_CFA65-like_Ig"/>
</dbReference>
<evidence type="ECO:0000256" key="6">
    <source>
        <dbReference type="SAM" id="Phobius"/>
    </source>
</evidence>
<evidence type="ECO:0000313" key="11">
    <source>
        <dbReference type="Proteomes" id="UP000636888"/>
    </source>
</evidence>
<dbReference type="SUPFAM" id="SSF49313">
    <property type="entry name" value="Cadherin-like"/>
    <property type="match status" value="3"/>
</dbReference>
<dbReference type="Pfam" id="PF22544">
    <property type="entry name" value="HYDIN_VesB_CFA65-like_Ig"/>
    <property type="match status" value="3"/>
</dbReference>
<evidence type="ECO:0000256" key="7">
    <source>
        <dbReference type="SAM" id="SignalP"/>
    </source>
</evidence>
<dbReference type="Proteomes" id="UP000636888">
    <property type="component" value="Unassembled WGS sequence"/>
</dbReference>
<dbReference type="GO" id="GO:0005509">
    <property type="term" value="F:calcium ion binding"/>
    <property type="evidence" value="ECO:0007669"/>
    <property type="project" value="InterPro"/>
</dbReference>
<dbReference type="PANTHER" id="PTHR46127:SF1">
    <property type="entry name" value="CILIA- AND FLAGELLA-ASSOCIATED PROTEIN 65"/>
    <property type="match status" value="1"/>
</dbReference>
<dbReference type="InterPro" id="IPR013783">
    <property type="entry name" value="Ig-like_fold"/>
</dbReference>
<feature type="domain" description="HYDIN/VesB/CFA65-like Ig-like" evidence="9">
    <location>
        <begin position="983"/>
        <end position="1073"/>
    </location>
</feature>
<keyword evidence="4" id="KW-0969">Cilium</keyword>
<dbReference type="Gene3D" id="2.60.40.10">
    <property type="entry name" value="Immunoglobulins"/>
    <property type="match status" value="8"/>
</dbReference>
<protein>
    <submittedName>
        <fullName evidence="10">Choice-of-anchor D domain-containing protein</fullName>
    </submittedName>
</protein>
<evidence type="ECO:0000256" key="4">
    <source>
        <dbReference type="ARBA" id="ARBA00023069"/>
    </source>
</evidence>
<dbReference type="EMBL" id="JAEMHM010000024">
    <property type="protein sequence ID" value="MBJ6727453.1"/>
    <property type="molecule type" value="Genomic_DNA"/>
</dbReference>
<dbReference type="NCBIfam" id="NF041766">
    <property type="entry name" value="choice_anch_U"/>
    <property type="match status" value="1"/>
</dbReference>
<dbReference type="RefSeq" id="WP_199386595.1">
    <property type="nucleotide sequence ID" value="NZ_JAEMHM010000024.1"/>
</dbReference>
<comment type="subcellular location">
    <subcellularLocation>
        <location evidence="1">Cell projection</location>
        <location evidence="1">Cilium</location>
    </subcellularLocation>
    <subcellularLocation>
        <location evidence="2">Cytoplasm</location>
    </subcellularLocation>
</comment>
<dbReference type="NCBIfam" id="NF041770">
    <property type="entry name" value="CFI_box_CTERM"/>
    <property type="match status" value="1"/>
</dbReference>
<evidence type="ECO:0000256" key="5">
    <source>
        <dbReference type="ARBA" id="ARBA00023273"/>
    </source>
</evidence>
<dbReference type="GO" id="GO:0005737">
    <property type="term" value="C:cytoplasm"/>
    <property type="evidence" value="ECO:0007669"/>
    <property type="project" value="UniProtKB-SubCell"/>
</dbReference>
<keyword evidence="11" id="KW-1185">Reference proteome</keyword>
<keyword evidence="6" id="KW-1133">Transmembrane helix</keyword>
<keyword evidence="6" id="KW-0812">Transmembrane</keyword>
<evidence type="ECO:0000256" key="3">
    <source>
        <dbReference type="ARBA" id="ARBA00022490"/>
    </source>
</evidence>
<evidence type="ECO:0000256" key="2">
    <source>
        <dbReference type="ARBA" id="ARBA00004496"/>
    </source>
</evidence>
<keyword evidence="7" id="KW-0732">Signal</keyword>
<dbReference type="Pfam" id="PF05345">
    <property type="entry name" value="He_PIG"/>
    <property type="match status" value="3"/>
</dbReference>
<dbReference type="InterPro" id="IPR052614">
    <property type="entry name" value="CFAP65"/>
</dbReference>
<feature type="signal peptide" evidence="7">
    <location>
        <begin position="1"/>
        <end position="20"/>
    </location>
</feature>
<comment type="caution">
    <text evidence="10">The sequence shown here is derived from an EMBL/GenBank/DDBJ whole genome shotgun (WGS) entry which is preliminary data.</text>
</comment>
<keyword evidence="3" id="KW-0963">Cytoplasm</keyword>
<sequence>MKNRAVGVLAVLALLLSVFAGCTGRPDQATGSGPGKRTFKTISSALIVSNATDDQQNPQVIYIPDKKVYFSVWEDYRNRLTSGSDIYGQFLKPDGSALGAAFPITQAQQNQTVPQVAYRHDPATNGTDHKLVITWQDARGTSASQAITTTADHKTFTGTLTGAVLAGLQAHPGYLTVTGDVAVTDDGAGNLSGPNGATGTINYATGALSVTFGSVMKYSSQVVASVNYGYVYFATIPNTKIPASTDNSYTPQAPSDGTPINFNFPSTHAVVPTYTTHAGATKLLGTGDGTTATFTGFITPAVTSGTVIVTVGLGGVTLTDNGSGALQAPGFAGGHGSIDYTSGIVSLTYDAAPAKNAQIIATWTYVDTTYDSAVIPDPTDGLLSRKGPKVVYDPVRDRFWIAWVESRLLQNFYDELFFPGPRNANGFIRTYVGDNTYPAYAVLQGTDLAFTTSETGLTGADIIRNQLTSTNRTISEDKSSTTIGSAEYEFFIQVTNIALAADSTSPEILMAWDGIRRKATLSVACTDSNSNFNCDAGEQVKFTHSEANYENGQSHAYALFEKEVPQGVIYSKYLDNGNTTAQSNNPSIGFDPIAKRFLTVWEDMRDGKTHKIWGQLVSSGAGLYGNNIFVGYQDYNGDGTLDANVAATNQTSPAVSYDAVNQRHFVAWQDGRNSQTSTENLDIFGQFVDTEGSLRGANYAITVAPGSQLNPSVAYDNDLHQFLAIWKDARNTAVTGSDLYGQLFSLGQPQLTVLYLDNSPLIPPVLDFGTVTVGTYASKSFKIKNTGDTTLTITNVSSPTLGSFSVTPQNSAVLPPGGEVVYTVLFHPTTADLGSATSLTFNSSFTVSSDAESTKIISLNAVAVSGQLTLSSQTAPGHSSLAFGNVPVGSNSDQFMTVSNTGTAPITISSLSGFAAPYSIVSGPSLPTTLQPGDSMTLGVRFSPTQAGSFSGINSQINIITNNSSWNAVVDLTGTGIQPNATVSTSTLDFGAVAIPNGTKDLTFTLGNSGNTDLTVNSFTIGGSSAFSVQGPPVQTVTAGGKATVTVRFAPTALATYTGTLTIQTNGGTQVVNLTGVGAGGVLTVSPGALDFGLIASGSSKTLSVTLTNTGNSKLTISNISLPAVTQFTPVFIGATPITLLPNASLQVLVTFAPSATDTGTFTSSFNVTSDATNGAQTINLQGATTDFKISTSSIANMTVNTPVTVTLDETGGVAPYTWSITSGTVPAGLDATSSTFSGGGTISGTPTGAGNYSFVVQVTDSNGLTAKKLFNLKVLSPMSFQTTGLPAAVVNTAYSVSPTITGGTGPFVWTVSTGSLPHGLTIDPVTGAITGTPDTQGVSNFTVLVTDHQGQTASQPYTINVTTSTTPTITTTAPDAATGGASYTYTLQAGGGSKPYVWSIASGSLPPGLALDSATGIISGSASGAGDYYFVAQVTDANHLTATKLLDIFVNTTTTNTGSVTFTDGTNQVNYLSFGSVLTGGSKTMRTVYLHNGGTSSITITDYSFSDPGFTAPIPTQYSLGVGANLLLPISFSPTANQAYSGTLTINTLSGAKYTFPVVGTGSTATAAMSTGYTGSVSSSTMATTAPLLNTSTKPSGFTSTNAVSFRVDNVTPGGTVNVDITFQALPANPVYYRVVNNTWTQVTPVSSSGNTVTFAVTDNDTWDSDPTAGSIQDPIVVGTTSTVTPGNGGTTTTTVPSAGGKSGCFIATAAFGSYLDPHVKVLRDFRDHVLLKSAPGRAFVAFYYRNSPPIADFIYEHPVLRLLTRWALTPLIVAVKYPLALLALPIYAFLRMKRRARAAVRDQRVTA</sequence>
<dbReference type="PROSITE" id="PS51257">
    <property type="entry name" value="PROKAR_LIPOPROTEIN"/>
    <property type="match status" value="1"/>
</dbReference>
<feature type="domain" description="HYDIN/VesB/CFA65-like Ig-like" evidence="9">
    <location>
        <begin position="1082"/>
        <end position="1184"/>
    </location>
</feature>
<feature type="transmembrane region" description="Helical" evidence="6">
    <location>
        <begin position="1768"/>
        <end position="1792"/>
    </location>
</feature>
<dbReference type="InterPro" id="IPR031549">
    <property type="entry name" value="ASH"/>
</dbReference>
<dbReference type="PANTHER" id="PTHR46127">
    <property type="entry name" value="CILIA- AND FLAGELLA-ASSOCIATED PROTEIN 65"/>
    <property type="match status" value="1"/>
</dbReference>
<evidence type="ECO:0000259" key="8">
    <source>
        <dbReference type="Pfam" id="PF15780"/>
    </source>
</evidence>
<dbReference type="InterPro" id="IPR015919">
    <property type="entry name" value="Cadherin-like_sf"/>
</dbReference>
<keyword evidence="5" id="KW-0966">Cell projection</keyword>
<feature type="domain" description="Abnormal spindle-like microcephaly-associated protein ASH" evidence="8">
    <location>
        <begin position="879"/>
        <end position="963"/>
    </location>
</feature>
<dbReference type="Pfam" id="PF15780">
    <property type="entry name" value="ASH"/>
    <property type="match status" value="1"/>
</dbReference>